<dbReference type="Pfam" id="PF22788">
    <property type="entry name" value="COP9_hel_rpt"/>
    <property type="match status" value="1"/>
</dbReference>
<feature type="domain" description="COP9 signalosome complex subunit 3 N-terminal helical repeats" evidence="3">
    <location>
        <begin position="124"/>
        <end position="297"/>
    </location>
</feature>
<dbReference type="InParanoid" id="A0A024GG65"/>
<dbReference type="EMBL" id="CAIX01000100">
    <property type="protein sequence ID" value="CCI45508.1"/>
    <property type="molecule type" value="Genomic_DNA"/>
</dbReference>
<organism evidence="4 5">
    <name type="scientific">Albugo candida</name>
    <dbReference type="NCBI Taxonomy" id="65357"/>
    <lineage>
        <taxon>Eukaryota</taxon>
        <taxon>Sar</taxon>
        <taxon>Stramenopiles</taxon>
        <taxon>Oomycota</taxon>
        <taxon>Peronosporomycetes</taxon>
        <taxon>Albuginales</taxon>
        <taxon>Albuginaceae</taxon>
        <taxon>Albugo</taxon>
    </lineage>
</organism>
<dbReference type="Proteomes" id="UP000053237">
    <property type="component" value="Unassembled WGS sequence"/>
</dbReference>
<dbReference type="AlphaFoldDB" id="A0A024GG65"/>
<feature type="region of interest" description="Disordered" evidence="2">
    <location>
        <begin position="467"/>
        <end position="494"/>
    </location>
</feature>
<dbReference type="GO" id="GO:0008180">
    <property type="term" value="C:COP9 signalosome"/>
    <property type="evidence" value="ECO:0007669"/>
    <property type="project" value="TreeGrafter"/>
</dbReference>
<keyword evidence="1" id="KW-0963">Cytoplasm</keyword>
<gene>
    <name evidence="4" type="ORF">BN9_064050</name>
</gene>
<dbReference type="InterPro" id="IPR050756">
    <property type="entry name" value="CSN3"/>
</dbReference>
<dbReference type="OrthoDB" id="29061at2759"/>
<evidence type="ECO:0000313" key="5">
    <source>
        <dbReference type="Proteomes" id="UP000053237"/>
    </source>
</evidence>
<evidence type="ECO:0000259" key="3">
    <source>
        <dbReference type="Pfam" id="PF22788"/>
    </source>
</evidence>
<evidence type="ECO:0000256" key="2">
    <source>
        <dbReference type="SAM" id="MobiDB-lite"/>
    </source>
</evidence>
<keyword evidence="5" id="KW-1185">Reference proteome</keyword>
<accession>A0A024GG65</accession>
<name>A0A024GG65_9STRA</name>
<dbReference type="PANTHER" id="PTHR10758:SF1">
    <property type="entry name" value="COP9 SIGNALOSOME COMPLEX SUBUNIT 3"/>
    <property type="match status" value="1"/>
</dbReference>
<dbReference type="STRING" id="65357.A0A024GG65"/>
<comment type="caution">
    <text evidence="4">The sequence shown here is derived from an EMBL/GenBank/DDBJ whole genome shotgun (WGS) entry which is preliminary data.</text>
</comment>
<protein>
    <recommendedName>
        <fullName evidence="3">COP9 signalosome complex subunit 3 N-terminal helical repeats domain-containing protein</fullName>
    </recommendedName>
</protein>
<dbReference type="InterPro" id="IPR055089">
    <property type="entry name" value="COP9_N"/>
</dbReference>
<evidence type="ECO:0000256" key="1">
    <source>
        <dbReference type="ARBA" id="ARBA00022490"/>
    </source>
</evidence>
<dbReference type="GO" id="GO:0006511">
    <property type="term" value="P:ubiquitin-dependent protein catabolic process"/>
    <property type="evidence" value="ECO:0007669"/>
    <property type="project" value="TreeGrafter"/>
</dbReference>
<dbReference type="PANTHER" id="PTHR10758">
    <property type="entry name" value="26S PROTEASOME NON-ATPASE REGULATORY SUBUNIT 3/COP9 SIGNALOSOME COMPLEX SUBUNIT 3"/>
    <property type="match status" value="1"/>
</dbReference>
<proteinExistence type="predicted"/>
<reference evidence="4 5" key="1">
    <citation type="submission" date="2012-05" db="EMBL/GenBank/DDBJ databases">
        <title>Recombination and specialization in a pathogen metapopulation.</title>
        <authorList>
            <person name="Gardiner A."/>
            <person name="Kemen E."/>
            <person name="Schultz-Larsen T."/>
            <person name="MacLean D."/>
            <person name="Van Oosterhout C."/>
            <person name="Jones J.D.G."/>
        </authorList>
    </citation>
    <scope>NUCLEOTIDE SEQUENCE [LARGE SCALE GENOMIC DNA]</scope>
    <source>
        <strain evidence="4 5">Ac Nc2</strain>
    </source>
</reference>
<sequence length="494" mass="55521">MSIQIESDNWGSLSFLQSFVQNEGKNAESDKKQSDSSVAKLLVSDEKGFQLKKATLAQFDQVLSSEFFDLRKRPLCNLILLFHKAAKIKVETSGSSKSSAVPIRTDGAHSAAIPNFNQNDVLLLLQQFTALSRHIPLAIALKEAKSLYKLCGNVAQIASDAKLSARILYPLKSLLQRFHDIGFCAITPIHGDFFYLCIQSKHYAAALDIVDLPLVEVEKEHNGMTVVSFLKYGYYSGVIYLSQKLMREAINAFVMTISTPAAALSAFVVEAYKKLILISLIVHGRIHNLPQYVAYVVSRHVDSHCTAYMEFAHAFEQGNYRDLARLAQDYRDKSFIKDGNFGLVKQCLVAFKQQSLINVHRMYNCIPLSDIPAIIGQNVEDWNVSKADIAHLLQTNGNANLSAKIDQEKNLVVFRSDSNFYINKQQQHEIMECLDNGMQRLLCISEHLKKVDAEIVQHPRFIAHLQQDREKRQPRGPSLVGLGLADDTRDSMED</sequence>
<evidence type="ECO:0000313" key="4">
    <source>
        <dbReference type="EMBL" id="CCI45508.1"/>
    </source>
</evidence>